<dbReference type="EMBL" id="QFVP01000007">
    <property type="protein sequence ID" value="THE37898.1"/>
    <property type="molecule type" value="Genomic_DNA"/>
</dbReference>
<proteinExistence type="predicted"/>
<comment type="caution">
    <text evidence="1">The sequence shown here is derived from an EMBL/GenBank/DDBJ whole genome shotgun (WGS) entry which is preliminary data.</text>
</comment>
<evidence type="ECO:0000313" key="2">
    <source>
        <dbReference type="Proteomes" id="UP000306790"/>
    </source>
</evidence>
<sequence>MVITGAIAVIFFSLNRHTVNVNAAHYTRQRQRSLSLCEKYRVIEAECRINGQSGMSESVRMCRTRWCGDQIRQAY</sequence>
<gene>
    <name evidence="1" type="ORF">DJ535_13235</name>
</gene>
<keyword evidence="2" id="KW-1185">Reference proteome</keyword>
<evidence type="ECO:0008006" key="3">
    <source>
        <dbReference type="Google" id="ProtNLM"/>
    </source>
</evidence>
<accession>A0ABY2PTU3</accession>
<name>A0ABY2PTU3_9ENTR</name>
<organism evidence="1 2">
    <name type="scientific">Citrobacter murliniae</name>
    <dbReference type="NCBI Taxonomy" id="67829"/>
    <lineage>
        <taxon>Bacteria</taxon>
        <taxon>Pseudomonadati</taxon>
        <taxon>Pseudomonadota</taxon>
        <taxon>Gammaproteobacteria</taxon>
        <taxon>Enterobacterales</taxon>
        <taxon>Enterobacteriaceae</taxon>
        <taxon>Citrobacter</taxon>
        <taxon>Citrobacter freundii complex</taxon>
    </lineage>
</organism>
<dbReference type="Proteomes" id="UP000306790">
    <property type="component" value="Unassembled WGS sequence"/>
</dbReference>
<evidence type="ECO:0000313" key="1">
    <source>
        <dbReference type="EMBL" id="THE37898.1"/>
    </source>
</evidence>
<reference evidence="1 2" key="1">
    <citation type="submission" date="2018-05" db="EMBL/GenBank/DDBJ databases">
        <title>Isolation and genomic analyses of lactose-positive bacteria from faecal samples of preterm neonates.</title>
        <authorList>
            <person name="Chen Y."/>
            <person name="Brook T.C."/>
            <person name="O'Neill I."/>
            <person name="Soe C.Z."/>
            <person name="Hall L.J."/>
            <person name="Hoyles L."/>
        </authorList>
    </citation>
    <scope>NUCLEOTIDE SEQUENCE [LARGE SCALE GENOMIC DNA]</scope>
    <source>
        <strain evidence="1 2">P080C CL</strain>
    </source>
</reference>
<protein>
    <recommendedName>
        <fullName evidence="3">Secreted protein</fullName>
    </recommendedName>
</protein>